<proteinExistence type="predicted"/>
<feature type="transmembrane region" description="Helical" evidence="5">
    <location>
        <begin position="33"/>
        <end position="61"/>
    </location>
</feature>
<evidence type="ECO:0000256" key="1">
    <source>
        <dbReference type="ARBA" id="ARBA00004141"/>
    </source>
</evidence>
<keyword evidence="2 5" id="KW-0812">Transmembrane</keyword>
<gene>
    <name evidence="7" type="ORF">H8710_08670</name>
</gene>
<feature type="transmembrane region" description="Helical" evidence="5">
    <location>
        <begin position="202"/>
        <end position="229"/>
    </location>
</feature>
<feature type="transmembrane region" description="Helical" evidence="5">
    <location>
        <begin position="241"/>
        <end position="270"/>
    </location>
</feature>
<feature type="transmembrane region" description="Helical" evidence="5">
    <location>
        <begin position="276"/>
        <end position="297"/>
    </location>
</feature>
<evidence type="ECO:0000313" key="7">
    <source>
        <dbReference type="EMBL" id="MBC8560139.1"/>
    </source>
</evidence>
<sequence length="451" mass="51405">MTDIAMEAGKPKIKIKQVDWKQYLTYPNVILGLGWFICIAIGMVPAMESLLSIALLGLALLLIRRDEFYIFLMFFIFFVDQFNLGSGSPAYRIYSYLVLIKFIVEIPKAKFRVPYLPAFLVFFLFCIFGVGSVGGIRLGLHLFADIFIIYAILIRLKADPPMFRKMVFLFGAVAVAAGIYSLLAGNIISYDVGREGVRSSEIVRYCATFGDANYAGFFYNIAIFGLLSLKTPKWYARLPLVLVLHYFLLLTNSMTAFLAYFCCLAMFILLRYPKKSIVIFPTAAFVAIIVIAVVMAVPALREIDFIKNVVIRVSEQLRYLQSGRFDMFTSGRTGIWEYFMDFFNKQDILGKLFGGNVVTSAITDPKFTEHGACHQVYIQGLLTFGIIGSIVVFLTAIGKFFYKFVTYFTTHVKGENADIVRVVLIATMMWLFFGFSIDFFLDWRFMYFFFI</sequence>
<accession>A0A926E4U3</accession>
<evidence type="ECO:0000259" key="6">
    <source>
        <dbReference type="Pfam" id="PF04932"/>
    </source>
</evidence>
<protein>
    <submittedName>
        <fullName evidence="7">O-antigen ligase family protein</fullName>
    </submittedName>
</protein>
<feature type="transmembrane region" description="Helical" evidence="5">
    <location>
        <begin position="68"/>
        <end position="84"/>
    </location>
</feature>
<dbReference type="Pfam" id="PF04932">
    <property type="entry name" value="Wzy_C"/>
    <property type="match status" value="1"/>
</dbReference>
<evidence type="ECO:0000256" key="5">
    <source>
        <dbReference type="SAM" id="Phobius"/>
    </source>
</evidence>
<dbReference type="EMBL" id="JACRSV010000002">
    <property type="protein sequence ID" value="MBC8560139.1"/>
    <property type="molecule type" value="Genomic_DNA"/>
</dbReference>
<comment type="subcellular location">
    <subcellularLocation>
        <location evidence="1">Membrane</location>
        <topology evidence="1">Multi-pass membrane protein</topology>
    </subcellularLocation>
</comment>
<dbReference type="AlphaFoldDB" id="A0A926E4U3"/>
<keyword evidence="3 5" id="KW-1133">Transmembrane helix</keyword>
<comment type="caution">
    <text evidence="7">The sequence shown here is derived from an EMBL/GenBank/DDBJ whole genome shotgun (WGS) entry which is preliminary data.</text>
</comment>
<feature type="transmembrane region" description="Helical" evidence="5">
    <location>
        <begin position="168"/>
        <end position="190"/>
    </location>
</feature>
<keyword evidence="8" id="KW-1185">Reference proteome</keyword>
<name>A0A926E4U3_9FIRM</name>
<evidence type="ECO:0000313" key="8">
    <source>
        <dbReference type="Proteomes" id="UP000610760"/>
    </source>
</evidence>
<dbReference type="Proteomes" id="UP000610760">
    <property type="component" value="Unassembled WGS sequence"/>
</dbReference>
<feature type="transmembrane region" description="Helical" evidence="5">
    <location>
        <begin position="113"/>
        <end position="132"/>
    </location>
</feature>
<keyword evidence="7" id="KW-0436">Ligase</keyword>
<dbReference type="InterPro" id="IPR007016">
    <property type="entry name" value="O-antigen_ligase-rel_domated"/>
</dbReference>
<dbReference type="RefSeq" id="WP_249295123.1">
    <property type="nucleotide sequence ID" value="NZ_JACRSV010000002.1"/>
</dbReference>
<evidence type="ECO:0000256" key="3">
    <source>
        <dbReference type="ARBA" id="ARBA00022989"/>
    </source>
</evidence>
<feature type="domain" description="O-antigen ligase-related" evidence="6">
    <location>
        <begin position="241"/>
        <end position="392"/>
    </location>
</feature>
<feature type="transmembrane region" description="Helical" evidence="5">
    <location>
        <begin position="422"/>
        <end position="441"/>
    </location>
</feature>
<reference evidence="7" key="1">
    <citation type="submission" date="2020-08" db="EMBL/GenBank/DDBJ databases">
        <title>Genome public.</title>
        <authorList>
            <person name="Liu C."/>
            <person name="Sun Q."/>
        </authorList>
    </citation>
    <scope>NUCLEOTIDE SEQUENCE</scope>
    <source>
        <strain evidence="7">NSJ-33</strain>
    </source>
</reference>
<dbReference type="GO" id="GO:0016874">
    <property type="term" value="F:ligase activity"/>
    <property type="evidence" value="ECO:0007669"/>
    <property type="project" value="UniProtKB-KW"/>
</dbReference>
<evidence type="ECO:0000256" key="2">
    <source>
        <dbReference type="ARBA" id="ARBA00022692"/>
    </source>
</evidence>
<feature type="transmembrane region" description="Helical" evidence="5">
    <location>
        <begin position="138"/>
        <end position="156"/>
    </location>
</feature>
<feature type="transmembrane region" description="Helical" evidence="5">
    <location>
        <begin position="376"/>
        <end position="402"/>
    </location>
</feature>
<organism evidence="7 8">
    <name type="scientific">Fumia xinanensis</name>
    <dbReference type="NCBI Taxonomy" id="2763659"/>
    <lineage>
        <taxon>Bacteria</taxon>
        <taxon>Bacillati</taxon>
        <taxon>Bacillota</taxon>
        <taxon>Clostridia</taxon>
        <taxon>Eubacteriales</taxon>
        <taxon>Oscillospiraceae</taxon>
        <taxon>Fumia</taxon>
    </lineage>
</organism>
<evidence type="ECO:0000256" key="4">
    <source>
        <dbReference type="ARBA" id="ARBA00023136"/>
    </source>
</evidence>
<dbReference type="GO" id="GO:0016020">
    <property type="term" value="C:membrane"/>
    <property type="evidence" value="ECO:0007669"/>
    <property type="project" value="UniProtKB-SubCell"/>
</dbReference>
<keyword evidence="4 5" id="KW-0472">Membrane</keyword>